<evidence type="ECO:0000313" key="2">
    <source>
        <dbReference type="Proteomes" id="UP000242791"/>
    </source>
</evidence>
<comment type="caution">
    <text evidence="1">The sequence shown here is derived from an EMBL/GenBank/DDBJ whole genome shotgun (WGS) entry which is preliminary data.</text>
</comment>
<dbReference type="SUPFAM" id="SSF56672">
    <property type="entry name" value="DNA/RNA polymerases"/>
    <property type="match status" value="1"/>
</dbReference>
<accession>A0A1J9NZX1</accession>
<keyword evidence="2" id="KW-1185">Reference proteome</keyword>
<evidence type="ECO:0000313" key="1">
    <source>
        <dbReference type="EMBL" id="OJD09664.1"/>
    </source>
</evidence>
<dbReference type="OrthoDB" id="5153223at2759"/>
<dbReference type="Proteomes" id="UP000242791">
    <property type="component" value="Unassembled WGS sequence"/>
</dbReference>
<dbReference type="AlphaFoldDB" id="A0A1J9NZX1"/>
<sequence length="131" mass="14733">MEELEDWLSTSQVVLGSLLPAYLRLNVIRLLYRYRHLNGGSLDNLPCTDLLVHKASLKPGTRPHSVKSQKRYSPMHEWWMRKLIKEGIEGGIYESTLAANGALSPWNARVVLVPKEVDGSPDDEPRPASSI</sequence>
<dbReference type="Gene3D" id="3.10.10.10">
    <property type="entry name" value="HIV Type 1 Reverse Transcriptase, subunit A, domain 1"/>
    <property type="match status" value="1"/>
</dbReference>
<reference evidence="1 2" key="1">
    <citation type="submission" date="2015-08" db="EMBL/GenBank/DDBJ databases">
        <title>Emmonsia species relationships and genome sequence.</title>
        <authorList>
            <person name="Cuomo C.A."/>
            <person name="Schwartz I.S."/>
            <person name="Kenyon C."/>
            <person name="De Hoog G.S."/>
            <person name="Govender N.P."/>
            <person name="Botha A."/>
            <person name="Moreno L."/>
            <person name="De Vries M."/>
            <person name="Munoz J.F."/>
            <person name="Stielow J.B."/>
        </authorList>
    </citation>
    <scope>NUCLEOTIDE SEQUENCE [LARGE SCALE GENOMIC DNA]</scope>
    <source>
        <strain evidence="1 2">EI222</strain>
    </source>
</reference>
<name>A0A1J9NZX1_9EURO</name>
<dbReference type="EMBL" id="LGTZ01003452">
    <property type="protein sequence ID" value="OJD09664.1"/>
    <property type="molecule type" value="Genomic_DNA"/>
</dbReference>
<protein>
    <submittedName>
        <fullName evidence="1">Uncharacterized protein</fullName>
    </submittedName>
</protein>
<gene>
    <name evidence="1" type="ORF">ACJ73_10157</name>
</gene>
<dbReference type="VEuPathDB" id="FungiDB:ACJ73_10157"/>
<proteinExistence type="predicted"/>
<dbReference type="InterPro" id="IPR043502">
    <property type="entry name" value="DNA/RNA_pol_sf"/>
</dbReference>
<organism evidence="1 2">
    <name type="scientific">Blastomyces percursus</name>
    <dbReference type="NCBI Taxonomy" id="1658174"/>
    <lineage>
        <taxon>Eukaryota</taxon>
        <taxon>Fungi</taxon>
        <taxon>Dikarya</taxon>
        <taxon>Ascomycota</taxon>
        <taxon>Pezizomycotina</taxon>
        <taxon>Eurotiomycetes</taxon>
        <taxon>Eurotiomycetidae</taxon>
        <taxon>Onygenales</taxon>
        <taxon>Ajellomycetaceae</taxon>
        <taxon>Blastomyces</taxon>
    </lineage>
</organism>